<organism evidence="1">
    <name type="scientific">Bradyrhizobium septentrionale</name>
    <dbReference type="NCBI Taxonomy" id="1404411"/>
    <lineage>
        <taxon>Bacteria</taxon>
        <taxon>Pseudomonadati</taxon>
        <taxon>Pseudomonadota</taxon>
        <taxon>Alphaproteobacteria</taxon>
        <taxon>Hyphomicrobiales</taxon>
        <taxon>Nitrobacteraceae</taxon>
        <taxon>Bradyrhizobium</taxon>
    </lineage>
</organism>
<accession>A0A973W3F4</accession>
<dbReference type="RefSeq" id="WP_166205794.1">
    <property type="nucleotide sequence ID" value="NZ_CP088285.1"/>
</dbReference>
<name>A0A973W3F4_9BRAD</name>
<proteinExistence type="predicted"/>
<dbReference type="AlphaFoldDB" id="A0A973W3F4"/>
<evidence type="ECO:0000313" key="1">
    <source>
        <dbReference type="EMBL" id="NVI46475.1"/>
    </source>
</evidence>
<sequence>MTSEAPIKWGDAGWVIHIEPGQELVCGRVFDELRGYCVVLKFSTSRKWNALTTDAARSIAKAFRADGKGSDDALAMAGLIEEQIEFCERLNAGWEALGRPSGGYDGQVSGHA</sequence>
<dbReference type="EMBL" id="JAAOLE020000001">
    <property type="protein sequence ID" value="NVI46475.1"/>
    <property type="molecule type" value="Genomic_DNA"/>
</dbReference>
<reference evidence="1" key="1">
    <citation type="submission" date="2020-06" db="EMBL/GenBank/DDBJ databases">
        <title>Whole Genome Sequence of Bradyrhizobium sp. Strain 1S1.</title>
        <authorList>
            <person name="Bromfield E.S.P."/>
            <person name="Cloutier S."/>
        </authorList>
    </citation>
    <scope>NUCLEOTIDE SEQUENCE [LARGE SCALE GENOMIC DNA]</scope>
    <source>
        <strain evidence="1">1S1</strain>
    </source>
</reference>
<gene>
    <name evidence="1" type="ORF">HAP48_026650</name>
</gene>
<protein>
    <submittedName>
        <fullName evidence="1">Uncharacterized protein</fullName>
    </submittedName>
</protein>
<comment type="caution">
    <text evidence="1">The sequence shown here is derived from an EMBL/GenBank/DDBJ whole genome shotgun (WGS) entry which is preliminary data.</text>
</comment>